<dbReference type="InterPro" id="IPR006132">
    <property type="entry name" value="Asp/Orn_carbamoyltranf_P-bd"/>
</dbReference>
<dbReference type="RefSeq" id="WP_080397039.1">
    <property type="nucleotide sequence ID" value="NZ_LJRI01000218.1"/>
</dbReference>
<dbReference type="Pfam" id="PF02729">
    <property type="entry name" value="OTCace_N"/>
    <property type="match status" value="1"/>
</dbReference>
<dbReference type="InterPro" id="IPR006130">
    <property type="entry name" value="Asp/Orn_carbamoylTrfase"/>
</dbReference>
<dbReference type="PRINTS" id="PR00100">
    <property type="entry name" value="AOTCASE"/>
</dbReference>
<organism evidence="4 5">
    <name type="scientific">Pseudomonas syringae pv. spinaceae</name>
    <dbReference type="NCBI Taxonomy" id="264459"/>
    <lineage>
        <taxon>Bacteria</taxon>
        <taxon>Pseudomonadati</taxon>
        <taxon>Pseudomonadota</taxon>
        <taxon>Gammaproteobacteria</taxon>
        <taxon>Pseudomonadales</taxon>
        <taxon>Pseudomonadaceae</taxon>
        <taxon>Pseudomonas</taxon>
        <taxon>Pseudomonas syringae</taxon>
    </lineage>
</organism>
<dbReference type="GO" id="GO:0016597">
    <property type="term" value="F:amino acid binding"/>
    <property type="evidence" value="ECO:0007669"/>
    <property type="project" value="InterPro"/>
</dbReference>
<evidence type="ECO:0000256" key="1">
    <source>
        <dbReference type="RuleBase" id="RU003634"/>
    </source>
</evidence>
<evidence type="ECO:0000313" key="4">
    <source>
        <dbReference type="EMBL" id="KPZ09391.1"/>
    </source>
</evidence>
<dbReference type="PANTHER" id="PTHR45753:SF6">
    <property type="entry name" value="ASPARTATE CARBAMOYLTRANSFERASE"/>
    <property type="match status" value="1"/>
</dbReference>
<reference evidence="4 5" key="1">
    <citation type="submission" date="2015-09" db="EMBL/GenBank/DDBJ databases">
        <title>Genome announcement of multiple Pseudomonas syringae strains.</title>
        <authorList>
            <person name="Thakur S."/>
            <person name="Wang P.W."/>
            <person name="Gong Y."/>
            <person name="Weir B.S."/>
            <person name="Guttman D.S."/>
        </authorList>
    </citation>
    <scope>NUCLEOTIDE SEQUENCE [LARGE SCALE GENOMIC DNA]</scope>
    <source>
        <strain evidence="4 5">ICMP16929</strain>
    </source>
</reference>
<sequence>MSDNHSWNSHLLSIKSMSKEDLYAIFEMAAKIKSNGNAIQDKSNYKSFILASLFFQPSTRTRLSFESAANRLGMRIIGFSDGETSRSGSNWKESMSDAASMISGYADLAVVRHPIVDPVIQFSRHSRIPVINAGNGEGLGAEHPTQAILDTFTISERFSFDKPLTVLLACHPSSRSARSLIFALTKFPLAKLILCLDGGKLFQDDEKYLSDNKIAYRYIGALIDGLAEADVVYMAGFKERADHKVRKSLVLESCMLKIAKPEMIIMHPLPRGFELPYSLDTSRHAAYFYQANNGLPVRMAILQQILDSL</sequence>
<dbReference type="EMBL" id="LJRI01000218">
    <property type="protein sequence ID" value="KPZ09391.1"/>
    <property type="molecule type" value="Genomic_DNA"/>
</dbReference>
<dbReference type="GO" id="GO:0044205">
    <property type="term" value="P:'de novo' UMP biosynthetic process"/>
    <property type="evidence" value="ECO:0007669"/>
    <property type="project" value="UniProtKB-UniPathway"/>
</dbReference>
<evidence type="ECO:0000259" key="3">
    <source>
        <dbReference type="Pfam" id="PF02729"/>
    </source>
</evidence>
<feature type="domain" description="Aspartate/ornithine carbamoyltransferase Asp/Orn-binding" evidence="2">
    <location>
        <begin position="169"/>
        <end position="303"/>
    </location>
</feature>
<gene>
    <name evidence="4" type="ORF">ALO94_03959</name>
</gene>
<dbReference type="GO" id="GO:0016743">
    <property type="term" value="F:carboxyl- or carbamoyltransferase activity"/>
    <property type="evidence" value="ECO:0007669"/>
    <property type="project" value="InterPro"/>
</dbReference>
<name>A0A0Q0CUR5_PSESX</name>
<dbReference type="Gene3D" id="3.40.50.1370">
    <property type="entry name" value="Aspartate/ornithine carbamoyltransferase"/>
    <property type="match status" value="2"/>
</dbReference>
<comment type="caution">
    <text evidence="4">The sequence shown here is derived from an EMBL/GenBank/DDBJ whole genome shotgun (WGS) entry which is preliminary data.</text>
</comment>
<dbReference type="AlphaFoldDB" id="A0A0Q0CUR5"/>
<proteinExistence type="inferred from homology"/>
<protein>
    <submittedName>
        <fullName evidence="4">Aspartate carbamoyltransferase catalytic subunit</fullName>
    </submittedName>
</protein>
<dbReference type="SUPFAM" id="SSF53671">
    <property type="entry name" value="Aspartate/ornithine carbamoyltransferase"/>
    <property type="match status" value="1"/>
</dbReference>
<dbReference type="InterPro" id="IPR036901">
    <property type="entry name" value="Asp/Orn_carbamoylTrfase_sf"/>
</dbReference>
<accession>A0A0Q0CUR5</accession>
<keyword evidence="1 4" id="KW-0808">Transferase</keyword>
<dbReference type="PATRIC" id="fig|264459.3.peg.6214"/>
<comment type="similarity">
    <text evidence="1">Belongs to the aspartate/ornithine carbamoyltransferase superfamily.</text>
</comment>
<evidence type="ECO:0000259" key="2">
    <source>
        <dbReference type="Pfam" id="PF00185"/>
    </source>
</evidence>
<evidence type="ECO:0000313" key="5">
    <source>
        <dbReference type="Proteomes" id="UP000050384"/>
    </source>
</evidence>
<dbReference type="Pfam" id="PF00185">
    <property type="entry name" value="OTCace"/>
    <property type="match status" value="1"/>
</dbReference>
<dbReference type="UniPathway" id="UPA00070">
    <property type="reaction ID" value="UER00116"/>
</dbReference>
<dbReference type="GO" id="GO:0006520">
    <property type="term" value="P:amino acid metabolic process"/>
    <property type="evidence" value="ECO:0007669"/>
    <property type="project" value="InterPro"/>
</dbReference>
<dbReference type="InterPro" id="IPR006131">
    <property type="entry name" value="Asp_carbamoyltransf_Asp/Orn-bd"/>
</dbReference>
<dbReference type="Proteomes" id="UP000050384">
    <property type="component" value="Unassembled WGS sequence"/>
</dbReference>
<dbReference type="PRINTS" id="PR00101">
    <property type="entry name" value="ATCASE"/>
</dbReference>
<dbReference type="PANTHER" id="PTHR45753">
    <property type="entry name" value="ORNITHINE CARBAMOYLTRANSFERASE, MITOCHONDRIAL"/>
    <property type="match status" value="1"/>
</dbReference>
<feature type="domain" description="Aspartate/ornithine carbamoyltransferase carbamoyl-P binding" evidence="3">
    <location>
        <begin position="10"/>
        <end position="156"/>
    </location>
</feature>